<sequence length="1058" mass="120421">MAFNVERRTEKQKYLGDGFSSREDKKFQEGDDPEIRVSDLGSGILSPSAEREERVASLSEERVATLVVGGPQQEGKPVAPNERKAKRQSFSLDIEKVRSVAFAKTGTVAPLKESPSQAGSDKEENPSPKLYPPVRKTSLGTPHSASSGSPRTLPRRRDSPKRTEAVQSRAQAVLMPKVGDQSLSRRDSPKDKESPHSISGDSQEERKKRSLSSEGRHRRNVTTLLVLTSSSDSGAALEEHSPTRKKGSVEPESAHASFGGAPEEPRKRAVSAEQKVPRNRSALTQLMTKSEPSEPVSLREVAKKTGKVKEGMPVLDLNAVRGRSLEELKAEGDEQEGENKQEKYFHRALSVGEFKKSEFLYSYREPSSSDSQSKDSHEGPGEVKKRKYLPSHLRSKEAPLDDFDEISVLGGRGEFDKRAKNILLSCLEKRRSKGDLPEVSFKSMNELFKRICARENSVWFMQNKAELSNPHRFLLTESPRSEMLATLFQNSGVLLTPILERLHLMRRELLNYIRFQNKRSPWTTDVYRILCSLTAIERFPQVRYGVEEGIVLSKFLDVACGVLEGRFKNSTKMCIGSAFGDNREEQMRVIAFLKGWSNPTPESKSGLEGEIRDFDWLMMNKGMIPHIKHVCYETPSAPFSISTIEVGEVLRCMKQSDETPVLMNCMTINGELFFDSSKIAYNASPAEMFRALYREAEKNLFVRRVLRSLLFHIVYSSIKTGETETKKKFYNNFKKYFSGEEDEAFLALAMLWMDQSDLASNRLTTFLRAKGLVEEETFSHDFFWRSFEGFWWDPTYKEALSYIYHLLALSSWIHKQESRFMNLELPFGRSKKIFALLTEFSSMKSFYTELFTAFEKAGGTQKPAEEIARDVDVLLKIGTKKNSEIAGLLKEHPLPFLNVLRLTSNSCWGFADQVMRSLYPTLFADPYFAKLKQGMDYHVEIREDGHYEVAILRKYGIYRRLRPDVVAIEGQEELAEIPFYWKVCPHKKTWKGVLKILKSFAIHSKTPAIDHKNILSQLVNYSKKNQTVFAIESNVNDEKRFSYTFDEPFTLEESEGSS</sequence>
<evidence type="ECO:0000313" key="3">
    <source>
        <dbReference type="Proteomes" id="UP000220251"/>
    </source>
</evidence>
<feature type="compositionally biased region" description="Basic and acidic residues" evidence="1">
    <location>
        <begin position="1"/>
        <end position="37"/>
    </location>
</feature>
<proteinExistence type="predicted"/>
<dbReference type="EMBL" id="CWGJ01000025">
    <property type="protein sequence ID" value="CRX38845.1"/>
    <property type="molecule type" value="Genomic_DNA"/>
</dbReference>
<feature type="compositionally biased region" description="Basic and acidic residues" evidence="1">
    <location>
        <begin position="237"/>
        <end position="253"/>
    </location>
</feature>
<evidence type="ECO:0000256" key="1">
    <source>
        <dbReference type="SAM" id="MobiDB-lite"/>
    </source>
</evidence>
<dbReference type="Proteomes" id="UP000220251">
    <property type="component" value="Unassembled WGS sequence"/>
</dbReference>
<accession>A0A0H5E6E0</accession>
<feature type="region of interest" description="Disordered" evidence="1">
    <location>
        <begin position="1"/>
        <end position="90"/>
    </location>
</feature>
<dbReference type="AlphaFoldDB" id="A0A0H5E6E0"/>
<feature type="region of interest" description="Disordered" evidence="1">
    <location>
        <begin position="365"/>
        <end position="391"/>
    </location>
</feature>
<keyword evidence="3" id="KW-1185">Reference proteome</keyword>
<gene>
    <name evidence="2" type="ORF">ELAC_1517</name>
</gene>
<organism evidence="2 3">
    <name type="scientific">Estrella lausannensis</name>
    <dbReference type="NCBI Taxonomy" id="483423"/>
    <lineage>
        <taxon>Bacteria</taxon>
        <taxon>Pseudomonadati</taxon>
        <taxon>Chlamydiota</taxon>
        <taxon>Chlamydiia</taxon>
        <taxon>Parachlamydiales</taxon>
        <taxon>Candidatus Criblamydiaceae</taxon>
        <taxon>Estrella</taxon>
    </lineage>
</organism>
<name>A0A0H5E6E0_9BACT</name>
<feature type="compositionally biased region" description="Basic and acidic residues" evidence="1">
    <location>
        <begin position="155"/>
        <end position="164"/>
    </location>
</feature>
<feature type="compositionally biased region" description="Basic and acidic residues" evidence="1">
    <location>
        <begin position="183"/>
        <end position="195"/>
    </location>
</feature>
<dbReference type="RefSeq" id="WP_098038707.1">
    <property type="nucleotide sequence ID" value="NZ_CWGJ01000025.1"/>
</dbReference>
<feature type="compositionally biased region" description="Low complexity" evidence="1">
    <location>
        <begin position="221"/>
        <end position="231"/>
    </location>
</feature>
<evidence type="ECO:0000313" key="2">
    <source>
        <dbReference type="EMBL" id="CRX38845.1"/>
    </source>
</evidence>
<feature type="compositionally biased region" description="Basic and acidic residues" evidence="1">
    <location>
        <begin position="49"/>
        <end position="63"/>
    </location>
</feature>
<feature type="compositionally biased region" description="Polar residues" evidence="1">
    <location>
        <begin position="281"/>
        <end position="290"/>
    </location>
</feature>
<reference evidence="3" key="1">
    <citation type="submission" date="2015-06" db="EMBL/GenBank/DDBJ databases">
        <authorList>
            <person name="Bertelli C."/>
        </authorList>
    </citation>
    <scope>NUCLEOTIDE SEQUENCE [LARGE SCALE GENOMIC DNA]</scope>
    <source>
        <strain evidence="3">CRIB-30</strain>
    </source>
</reference>
<protein>
    <submittedName>
        <fullName evidence="2">Uncharacterized protein</fullName>
    </submittedName>
</protein>
<feature type="compositionally biased region" description="Polar residues" evidence="1">
    <location>
        <begin position="138"/>
        <end position="150"/>
    </location>
</feature>
<feature type="region of interest" description="Disordered" evidence="1">
    <location>
        <begin position="102"/>
        <end position="315"/>
    </location>
</feature>
<feature type="compositionally biased region" description="Basic and acidic residues" evidence="1">
    <location>
        <begin position="300"/>
        <end position="310"/>
    </location>
</feature>
<feature type="compositionally biased region" description="Basic and acidic residues" evidence="1">
    <location>
        <begin position="372"/>
        <end position="383"/>
    </location>
</feature>